<evidence type="ECO:0000256" key="1">
    <source>
        <dbReference type="SAM" id="MobiDB-lite"/>
    </source>
</evidence>
<dbReference type="EMBL" id="ML213594">
    <property type="protein sequence ID" value="TFK41753.1"/>
    <property type="molecule type" value="Genomic_DNA"/>
</dbReference>
<feature type="region of interest" description="Disordered" evidence="1">
    <location>
        <begin position="59"/>
        <end position="120"/>
    </location>
</feature>
<organism evidence="2 3">
    <name type="scientific">Crucibulum laeve</name>
    <dbReference type="NCBI Taxonomy" id="68775"/>
    <lineage>
        <taxon>Eukaryota</taxon>
        <taxon>Fungi</taxon>
        <taxon>Dikarya</taxon>
        <taxon>Basidiomycota</taxon>
        <taxon>Agaricomycotina</taxon>
        <taxon>Agaricomycetes</taxon>
        <taxon>Agaricomycetidae</taxon>
        <taxon>Agaricales</taxon>
        <taxon>Agaricineae</taxon>
        <taxon>Nidulariaceae</taxon>
        <taxon>Crucibulum</taxon>
    </lineage>
</organism>
<feature type="compositionally biased region" description="Basic and acidic residues" evidence="1">
    <location>
        <begin position="96"/>
        <end position="108"/>
    </location>
</feature>
<accession>A0A5C3MAI0</accession>
<gene>
    <name evidence="2" type="ORF">BDQ12DRAFT_395137</name>
</gene>
<evidence type="ECO:0000313" key="2">
    <source>
        <dbReference type="EMBL" id="TFK41753.1"/>
    </source>
</evidence>
<protein>
    <submittedName>
        <fullName evidence="2">Uncharacterized protein</fullName>
    </submittedName>
</protein>
<feature type="compositionally biased region" description="Polar residues" evidence="1">
    <location>
        <begin position="64"/>
        <end position="77"/>
    </location>
</feature>
<keyword evidence="3" id="KW-1185">Reference proteome</keyword>
<dbReference type="Proteomes" id="UP000308652">
    <property type="component" value="Unassembled WGS sequence"/>
</dbReference>
<sequence>MSHWSVHQAPSNREQNSIAHALLPPYPLPATHNQAMSNNASGFHSYNDYRTHTTQYPAWPDATEASSSSHIHSNQTTPRKRQRDPLGQPHARRIRARQDGENYTRRTDDDDELWPDPSDSQQLSSVHAYLQGLQLQMQLTDHYSRTTDMVPDLLPPLPLSEAGEWLTFTPTHNSSHNSSGAAYHYHDPPNFYNPRPSEPYINLVDTSSHHQYDQRSHYSHNNSYRQ</sequence>
<evidence type="ECO:0000313" key="3">
    <source>
        <dbReference type="Proteomes" id="UP000308652"/>
    </source>
</evidence>
<dbReference type="AlphaFoldDB" id="A0A5C3MAI0"/>
<name>A0A5C3MAI0_9AGAR</name>
<proteinExistence type="predicted"/>
<reference evidence="2 3" key="1">
    <citation type="journal article" date="2019" name="Nat. Ecol. Evol.">
        <title>Megaphylogeny resolves global patterns of mushroom evolution.</title>
        <authorList>
            <person name="Varga T."/>
            <person name="Krizsan K."/>
            <person name="Foldi C."/>
            <person name="Dima B."/>
            <person name="Sanchez-Garcia M."/>
            <person name="Sanchez-Ramirez S."/>
            <person name="Szollosi G.J."/>
            <person name="Szarkandi J.G."/>
            <person name="Papp V."/>
            <person name="Albert L."/>
            <person name="Andreopoulos W."/>
            <person name="Angelini C."/>
            <person name="Antonin V."/>
            <person name="Barry K.W."/>
            <person name="Bougher N.L."/>
            <person name="Buchanan P."/>
            <person name="Buyck B."/>
            <person name="Bense V."/>
            <person name="Catcheside P."/>
            <person name="Chovatia M."/>
            <person name="Cooper J."/>
            <person name="Damon W."/>
            <person name="Desjardin D."/>
            <person name="Finy P."/>
            <person name="Geml J."/>
            <person name="Haridas S."/>
            <person name="Hughes K."/>
            <person name="Justo A."/>
            <person name="Karasinski D."/>
            <person name="Kautmanova I."/>
            <person name="Kiss B."/>
            <person name="Kocsube S."/>
            <person name="Kotiranta H."/>
            <person name="LaButti K.M."/>
            <person name="Lechner B.E."/>
            <person name="Liimatainen K."/>
            <person name="Lipzen A."/>
            <person name="Lukacs Z."/>
            <person name="Mihaltcheva S."/>
            <person name="Morgado L.N."/>
            <person name="Niskanen T."/>
            <person name="Noordeloos M.E."/>
            <person name="Ohm R.A."/>
            <person name="Ortiz-Santana B."/>
            <person name="Ovrebo C."/>
            <person name="Racz N."/>
            <person name="Riley R."/>
            <person name="Savchenko A."/>
            <person name="Shiryaev A."/>
            <person name="Soop K."/>
            <person name="Spirin V."/>
            <person name="Szebenyi C."/>
            <person name="Tomsovsky M."/>
            <person name="Tulloss R.E."/>
            <person name="Uehling J."/>
            <person name="Grigoriev I.V."/>
            <person name="Vagvolgyi C."/>
            <person name="Papp T."/>
            <person name="Martin F.M."/>
            <person name="Miettinen O."/>
            <person name="Hibbett D.S."/>
            <person name="Nagy L.G."/>
        </authorList>
    </citation>
    <scope>NUCLEOTIDE SEQUENCE [LARGE SCALE GENOMIC DNA]</scope>
    <source>
        <strain evidence="2 3">CBS 166.37</strain>
    </source>
</reference>